<feature type="region of interest" description="Disordered" evidence="1">
    <location>
        <begin position="159"/>
        <end position="189"/>
    </location>
</feature>
<dbReference type="EMBL" id="CP068570">
    <property type="protein sequence ID" value="QQZ50931.1"/>
    <property type="molecule type" value="Genomic_DNA"/>
</dbReference>
<dbReference type="InterPro" id="IPR011990">
    <property type="entry name" value="TPR-like_helical_dom_sf"/>
</dbReference>
<dbReference type="Gene3D" id="1.25.40.10">
    <property type="entry name" value="Tetratricopeptide repeat domain"/>
    <property type="match status" value="1"/>
</dbReference>
<reference evidence="2" key="1">
    <citation type="submission" date="2021-01" db="EMBL/GenBank/DDBJ databases">
        <title>Genome sequence of Phenylobacterium sp. 20VBR1 isolated from a valley glaceir, Ny-Alesund, Svalbard.</title>
        <authorList>
            <person name="Thomas F.A."/>
            <person name="Krishnan K.P."/>
            <person name="Sinha R.K."/>
        </authorList>
    </citation>
    <scope>NUCLEOTIDE SEQUENCE</scope>
    <source>
        <strain evidence="2">20VBR1</strain>
    </source>
</reference>
<evidence type="ECO:0000256" key="1">
    <source>
        <dbReference type="SAM" id="MobiDB-lite"/>
    </source>
</evidence>
<accession>A0A974P496</accession>
<evidence type="ECO:0008006" key="3">
    <source>
        <dbReference type="Google" id="ProtNLM"/>
    </source>
</evidence>
<dbReference type="SUPFAM" id="SSF48452">
    <property type="entry name" value="TPR-like"/>
    <property type="match status" value="1"/>
</dbReference>
<gene>
    <name evidence="2" type="ORF">JKL49_06720</name>
</gene>
<dbReference type="AlphaFoldDB" id="A0A974P496"/>
<proteinExistence type="predicted"/>
<name>A0A974P496_9CAUL</name>
<feature type="compositionally biased region" description="Low complexity" evidence="1">
    <location>
        <begin position="179"/>
        <end position="189"/>
    </location>
</feature>
<evidence type="ECO:0000313" key="2">
    <source>
        <dbReference type="EMBL" id="QQZ50931.1"/>
    </source>
</evidence>
<protein>
    <recommendedName>
        <fullName evidence="3">Tetratricopeptide repeat protein</fullName>
    </recommendedName>
</protein>
<organism evidence="2">
    <name type="scientific">Phenylobacterium glaciei</name>
    <dbReference type="NCBI Taxonomy" id="2803784"/>
    <lineage>
        <taxon>Bacteria</taxon>
        <taxon>Pseudomonadati</taxon>
        <taxon>Pseudomonadota</taxon>
        <taxon>Alphaproteobacteria</taxon>
        <taxon>Caulobacterales</taxon>
        <taxon>Caulobacteraceae</taxon>
        <taxon>Phenylobacterium</taxon>
    </lineage>
</organism>
<sequence>MVQPYLWTPRLPGVMLAEATSNWPAAQRDLDAAVDAAEGAGGMGRIKARVYLRPWLAYAMARSGNIEGAEAMIRQTSNTCVLCVRMSGRIADLAGNPDRAAARFAWAVRLAPSSPFANADWADMLLRRGNAAAAAEKAEAAAKAAPRWPDALQIWARALDAQERPRRPPPFARRRRCSRLSAGRSSRPS</sequence>